<dbReference type="SUPFAM" id="SSF51658">
    <property type="entry name" value="Xylose isomerase-like"/>
    <property type="match status" value="1"/>
</dbReference>
<dbReference type="InterPro" id="IPR050312">
    <property type="entry name" value="IolE/XylAMocC-like"/>
</dbReference>
<dbReference type="GO" id="GO:0016853">
    <property type="term" value="F:isomerase activity"/>
    <property type="evidence" value="ECO:0007669"/>
    <property type="project" value="UniProtKB-KW"/>
</dbReference>
<feature type="domain" description="Xylose isomerase-like TIM barrel" evidence="1">
    <location>
        <begin position="43"/>
        <end position="258"/>
    </location>
</feature>
<dbReference type="PANTHER" id="PTHR12110">
    <property type="entry name" value="HYDROXYPYRUVATE ISOMERASE"/>
    <property type="match status" value="1"/>
</dbReference>
<dbReference type="RefSeq" id="WP_205262364.1">
    <property type="nucleotide sequence ID" value="NZ_JAERWK010000026.1"/>
</dbReference>
<dbReference type="PANTHER" id="PTHR12110:SF52">
    <property type="entry name" value="XYLOSE ISOMERASE"/>
    <property type="match status" value="1"/>
</dbReference>
<gene>
    <name evidence="2" type="ORF">JL106_19105</name>
</gene>
<dbReference type="Gene3D" id="3.20.20.150">
    <property type="entry name" value="Divalent-metal-dependent TIM barrel enzymes"/>
    <property type="match status" value="1"/>
</dbReference>
<reference evidence="2" key="1">
    <citation type="submission" date="2021-01" db="EMBL/GenBank/DDBJ databases">
        <title>YIM 132084 draft genome.</title>
        <authorList>
            <person name="An D."/>
        </authorList>
    </citation>
    <scope>NUCLEOTIDE SEQUENCE</scope>
    <source>
        <strain evidence="2">YIM 132084</strain>
    </source>
</reference>
<proteinExistence type="predicted"/>
<keyword evidence="2" id="KW-0413">Isomerase</keyword>
<protein>
    <submittedName>
        <fullName evidence="2">Sugar phosphate isomerase/epimerase</fullName>
    </submittedName>
</protein>
<sequence length="279" mass="30777">MSTPTPLSDSTEAHGPIGLSTYAFFWQWSDRVDRPLTLADMLERTAEHGVDVFQICDFPAVLALDTRQRAELRAQAERLGLRLELGTRGVEPSVLAAWLRLAQDLDVTLVRSMLHAADSRPTVGEAIDMLGTALPAWEQAGVTLALETYEQLPTPTLVEVVRTVDSGHLGICTDPANCVAALELPADVVELARPYVKNMHIKDFRFTRQAGWVGFNLVGAPLGEGLLDYRGMVDRLAPGPEVSQIVEHWLPWQDSAEETVAVEQQWTAHNVAYLRSNQS</sequence>
<name>A0A938YH49_9ACTN</name>
<dbReference type="InterPro" id="IPR013022">
    <property type="entry name" value="Xyl_isomerase-like_TIM-brl"/>
</dbReference>
<evidence type="ECO:0000313" key="2">
    <source>
        <dbReference type="EMBL" id="MBM9469401.1"/>
    </source>
</evidence>
<dbReference type="Pfam" id="PF01261">
    <property type="entry name" value="AP_endonuc_2"/>
    <property type="match status" value="1"/>
</dbReference>
<dbReference type="InterPro" id="IPR036237">
    <property type="entry name" value="Xyl_isomerase-like_sf"/>
</dbReference>
<dbReference type="EMBL" id="JAERWK010000026">
    <property type="protein sequence ID" value="MBM9469401.1"/>
    <property type="molecule type" value="Genomic_DNA"/>
</dbReference>
<evidence type="ECO:0000313" key="3">
    <source>
        <dbReference type="Proteomes" id="UP000663792"/>
    </source>
</evidence>
<dbReference type="AlphaFoldDB" id="A0A938YH49"/>
<keyword evidence="3" id="KW-1185">Reference proteome</keyword>
<accession>A0A938YH49</accession>
<dbReference type="Proteomes" id="UP000663792">
    <property type="component" value="Unassembled WGS sequence"/>
</dbReference>
<organism evidence="2 3">
    <name type="scientific">Nakamurella leprariae</name>
    <dbReference type="NCBI Taxonomy" id="2803911"/>
    <lineage>
        <taxon>Bacteria</taxon>
        <taxon>Bacillati</taxon>
        <taxon>Actinomycetota</taxon>
        <taxon>Actinomycetes</taxon>
        <taxon>Nakamurellales</taxon>
        <taxon>Nakamurellaceae</taxon>
        <taxon>Nakamurella</taxon>
    </lineage>
</organism>
<evidence type="ECO:0000259" key="1">
    <source>
        <dbReference type="Pfam" id="PF01261"/>
    </source>
</evidence>
<comment type="caution">
    <text evidence="2">The sequence shown here is derived from an EMBL/GenBank/DDBJ whole genome shotgun (WGS) entry which is preliminary data.</text>
</comment>